<reference evidence="2" key="1">
    <citation type="journal article" date="2019" name="Int. J. Syst. Evol. Microbiol.">
        <title>The Global Catalogue of Microorganisms (GCM) 10K type strain sequencing project: providing services to taxonomists for standard genome sequencing and annotation.</title>
        <authorList>
            <consortium name="The Broad Institute Genomics Platform"/>
            <consortium name="The Broad Institute Genome Sequencing Center for Infectious Disease"/>
            <person name="Wu L."/>
            <person name="Ma J."/>
        </authorList>
    </citation>
    <scope>NUCLEOTIDE SEQUENCE [LARGE SCALE GENOMIC DNA]</scope>
    <source>
        <strain evidence="2">KCTC 22209</strain>
    </source>
</reference>
<dbReference type="InterPro" id="IPR053860">
    <property type="entry name" value="DUF6932"/>
</dbReference>
<protein>
    <submittedName>
        <fullName evidence="1">DUF6932 family protein</fullName>
    </submittedName>
</protein>
<dbReference type="RefSeq" id="WP_380919343.1">
    <property type="nucleotide sequence ID" value="NZ_JBHUPE010000004.1"/>
</dbReference>
<sequence>MPIPDFDHNNVLPPHLGNPTVRADLSPYCATTLELVQKYSTSNARIQILRNFISFRERMTTYNIVNGFQWLDGSFLQNIEQSDGRPPNDLDLVTFYKDLSISDQKEILEGFRDFISPDLSKSNYMLDHYGVDYAYSPDVTVEQTRYWLQLFSHRRVDMVWKGMVRIELNTVDIDTEALEYLNSLES</sequence>
<dbReference type="Proteomes" id="UP001597509">
    <property type="component" value="Unassembled WGS sequence"/>
</dbReference>
<accession>A0ABW5YU43</accession>
<keyword evidence="2" id="KW-1185">Reference proteome</keyword>
<evidence type="ECO:0000313" key="1">
    <source>
        <dbReference type="EMBL" id="MFD2903791.1"/>
    </source>
</evidence>
<organism evidence="1 2">
    <name type="scientific">Sphingobacterium anhuiense</name>
    <dbReference type="NCBI Taxonomy" id="493780"/>
    <lineage>
        <taxon>Bacteria</taxon>
        <taxon>Pseudomonadati</taxon>
        <taxon>Bacteroidota</taxon>
        <taxon>Sphingobacteriia</taxon>
        <taxon>Sphingobacteriales</taxon>
        <taxon>Sphingobacteriaceae</taxon>
        <taxon>Sphingobacterium</taxon>
    </lineage>
</organism>
<dbReference type="EMBL" id="JBHUPE010000004">
    <property type="protein sequence ID" value="MFD2903791.1"/>
    <property type="molecule type" value="Genomic_DNA"/>
</dbReference>
<dbReference type="Pfam" id="PF22014">
    <property type="entry name" value="DUF6932"/>
    <property type="match status" value="1"/>
</dbReference>
<comment type="caution">
    <text evidence="1">The sequence shown here is derived from an EMBL/GenBank/DDBJ whole genome shotgun (WGS) entry which is preliminary data.</text>
</comment>
<evidence type="ECO:0000313" key="2">
    <source>
        <dbReference type="Proteomes" id="UP001597509"/>
    </source>
</evidence>
<gene>
    <name evidence="1" type="ORF">ACFS6I_07650</name>
</gene>
<name>A0ABW5YU43_9SPHI</name>
<proteinExistence type="predicted"/>